<keyword evidence="3" id="KW-0539">Nucleus</keyword>
<comment type="similarity">
    <text evidence="2">Belongs to the THOC5 family.</text>
</comment>
<comment type="subcellular location">
    <subcellularLocation>
        <location evidence="1">Nucleus</location>
    </subcellularLocation>
</comment>
<dbReference type="PANTHER" id="PTHR13375:SF3">
    <property type="entry name" value="THO COMPLEX SUBUNIT 5 HOMOLOG"/>
    <property type="match status" value="1"/>
</dbReference>
<sequence length="225" mass="25462">MTAEDSITDPLLLSVLQAAAEARNQSLAILALINDHHASPSPEPPTDNTLQHISKQQKLLHTHLVRLRGLNRQATLAVRTTKQATAEARHEIDTLHLELQNLYYEQRHLRGEIAACESYSHPHEQISLIDVEDFLTLHPEFRSASEHDVTVARIRDEHAQRVALEEQRLALVRRKEALVKETAGKKEELARLDGEMEKWVHGQEAVRKLLEAGEKKSREATASTE</sequence>
<dbReference type="Proteomes" id="UP000799767">
    <property type="component" value="Unassembled WGS sequence"/>
</dbReference>
<dbReference type="GO" id="GO:0003729">
    <property type="term" value="F:mRNA binding"/>
    <property type="evidence" value="ECO:0007669"/>
    <property type="project" value="TreeGrafter"/>
</dbReference>
<gene>
    <name evidence="4" type="ORF">BDY17DRAFT_300622</name>
</gene>
<dbReference type="GeneID" id="54475096"/>
<dbReference type="PANTHER" id="PTHR13375">
    <property type="entry name" value="FMS INTERACTING PROTEIN"/>
    <property type="match status" value="1"/>
</dbReference>
<keyword evidence="5" id="KW-1185">Reference proteome</keyword>
<dbReference type="GO" id="GO:0000445">
    <property type="term" value="C:THO complex part of transcription export complex"/>
    <property type="evidence" value="ECO:0007669"/>
    <property type="project" value="TreeGrafter"/>
</dbReference>
<dbReference type="GO" id="GO:0006406">
    <property type="term" value="P:mRNA export from nucleus"/>
    <property type="evidence" value="ECO:0007669"/>
    <property type="project" value="TreeGrafter"/>
</dbReference>
<dbReference type="InterPro" id="IPR019163">
    <property type="entry name" value="THO_Thoc5"/>
</dbReference>
<evidence type="ECO:0000256" key="2">
    <source>
        <dbReference type="ARBA" id="ARBA00008044"/>
    </source>
</evidence>
<protein>
    <submittedName>
        <fullName evidence="4">Fms-interacting protein-domain-containing protein</fullName>
    </submittedName>
</protein>
<evidence type="ECO:0000256" key="1">
    <source>
        <dbReference type="ARBA" id="ARBA00004123"/>
    </source>
</evidence>
<evidence type="ECO:0000256" key="3">
    <source>
        <dbReference type="ARBA" id="ARBA00023242"/>
    </source>
</evidence>
<evidence type="ECO:0000313" key="4">
    <source>
        <dbReference type="EMBL" id="KAF2481057.1"/>
    </source>
</evidence>
<dbReference type="RefSeq" id="XP_033587627.1">
    <property type="nucleotide sequence ID" value="XM_033734094.1"/>
</dbReference>
<proteinExistence type="inferred from homology"/>
<reference evidence="4" key="1">
    <citation type="journal article" date="2020" name="Stud. Mycol.">
        <title>101 Dothideomycetes genomes: a test case for predicting lifestyles and emergence of pathogens.</title>
        <authorList>
            <person name="Haridas S."/>
            <person name="Albert R."/>
            <person name="Binder M."/>
            <person name="Bloem J."/>
            <person name="Labutti K."/>
            <person name="Salamov A."/>
            <person name="Andreopoulos B."/>
            <person name="Baker S."/>
            <person name="Barry K."/>
            <person name="Bills G."/>
            <person name="Bluhm B."/>
            <person name="Cannon C."/>
            <person name="Castanera R."/>
            <person name="Culley D."/>
            <person name="Daum C."/>
            <person name="Ezra D."/>
            <person name="Gonzalez J."/>
            <person name="Henrissat B."/>
            <person name="Kuo A."/>
            <person name="Liang C."/>
            <person name="Lipzen A."/>
            <person name="Lutzoni F."/>
            <person name="Magnuson J."/>
            <person name="Mondo S."/>
            <person name="Nolan M."/>
            <person name="Ohm R."/>
            <person name="Pangilinan J."/>
            <person name="Park H.-J."/>
            <person name="Ramirez L."/>
            <person name="Alfaro M."/>
            <person name="Sun H."/>
            <person name="Tritt A."/>
            <person name="Yoshinaga Y."/>
            <person name="Zwiers L.-H."/>
            <person name="Turgeon B."/>
            <person name="Goodwin S."/>
            <person name="Spatafora J."/>
            <person name="Crous P."/>
            <person name="Grigoriev I."/>
        </authorList>
    </citation>
    <scope>NUCLEOTIDE SEQUENCE</scope>
    <source>
        <strain evidence="4">CBS 113389</strain>
    </source>
</reference>
<dbReference type="AlphaFoldDB" id="A0A6A6PP73"/>
<dbReference type="EMBL" id="MU001638">
    <property type="protein sequence ID" value="KAF2481057.1"/>
    <property type="molecule type" value="Genomic_DNA"/>
</dbReference>
<dbReference type="Pfam" id="PF09766">
    <property type="entry name" value="FmiP_Thoc5"/>
    <property type="match status" value="1"/>
</dbReference>
<dbReference type="OrthoDB" id="20582at2759"/>
<name>A0A6A6PP73_9PEZI</name>
<accession>A0A6A6PP73</accession>
<evidence type="ECO:0000313" key="5">
    <source>
        <dbReference type="Proteomes" id="UP000799767"/>
    </source>
</evidence>
<organism evidence="4 5">
    <name type="scientific">Neohortaea acidophila</name>
    <dbReference type="NCBI Taxonomy" id="245834"/>
    <lineage>
        <taxon>Eukaryota</taxon>
        <taxon>Fungi</taxon>
        <taxon>Dikarya</taxon>
        <taxon>Ascomycota</taxon>
        <taxon>Pezizomycotina</taxon>
        <taxon>Dothideomycetes</taxon>
        <taxon>Dothideomycetidae</taxon>
        <taxon>Mycosphaerellales</taxon>
        <taxon>Teratosphaeriaceae</taxon>
        <taxon>Neohortaea</taxon>
    </lineage>
</organism>